<sequence>MKKFMDGAAVLAKKHARVFVAIALVSMVSGCQTMDVGKTGSINGNKPVANALGKNVHYVEKKRLYRVHRRPLTQMTSVTRVREEAYAAFVRPQRIRTPAPIKVSYSLGSVGPLLGHSPWICGPSGFGQRSACRAR</sequence>
<organism evidence="1 2">
    <name type="scientific">Mesorhizobium dulcispinae</name>
    <dbReference type="NCBI Taxonomy" id="3072316"/>
    <lineage>
        <taxon>Bacteria</taxon>
        <taxon>Pseudomonadati</taxon>
        <taxon>Pseudomonadota</taxon>
        <taxon>Alphaproteobacteria</taxon>
        <taxon>Hyphomicrobiales</taxon>
        <taxon>Phyllobacteriaceae</taxon>
        <taxon>Mesorhizobium</taxon>
    </lineage>
</organism>
<comment type="caution">
    <text evidence="1">The sequence shown here is derived from an EMBL/GenBank/DDBJ whole genome shotgun (WGS) entry which is preliminary data.</text>
</comment>
<keyword evidence="2" id="KW-1185">Reference proteome</keyword>
<dbReference type="RefSeq" id="WP_320316405.1">
    <property type="nucleotide sequence ID" value="NZ_JAVIIX010000004.1"/>
</dbReference>
<dbReference type="PROSITE" id="PS51257">
    <property type="entry name" value="PROKAR_LIPOPROTEIN"/>
    <property type="match status" value="1"/>
</dbReference>
<dbReference type="EMBL" id="JAVIIZ010000003">
    <property type="protein sequence ID" value="MDX8472168.1"/>
    <property type="molecule type" value="Genomic_DNA"/>
</dbReference>
<gene>
    <name evidence="1" type="ORF">RFM27_08810</name>
</gene>
<reference evidence="1 2" key="1">
    <citation type="submission" date="2023-08" db="EMBL/GenBank/DDBJ databases">
        <title>Implementing the SeqCode for naming new Mesorhizobium species isolated from Vachellia karroo root nodules.</title>
        <authorList>
            <person name="Van Lill M."/>
        </authorList>
    </citation>
    <scope>NUCLEOTIDE SEQUENCE [LARGE SCALE GENOMIC DNA]</scope>
    <source>
        <strain evidence="1 2">VK23A</strain>
    </source>
</reference>
<accession>A0ABU4XBK4</accession>
<name>A0ABU4XBK4_9HYPH</name>
<dbReference type="Proteomes" id="UP001271780">
    <property type="component" value="Unassembled WGS sequence"/>
</dbReference>
<evidence type="ECO:0000313" key="2">
    <source>
        <dbReference type="Proteomes" id="UP001271780"/>
    </source>
</evidence>
<proteinExistence type="predicted"/>
<evidence type="ECO:0000313" key="1">
    <source>
        <dbReference type="EMBL" id="MDX8472168.1"/>
    </source>
</evidence>
<protein>
    <submittedName>
        <fullName evidence="1">Uncharacterized protein</fullName>
    </submittedName>
</protein>